<dbReference type="InterPro" id="IPR020103">
    <property type="entry name" value="PsdUridine_synth_cat_dom_sf"/>
</dbReference>
<protein>
    <recommendedName>
        <fullName evidence="5">Pseudouridine synthase</fullName>
        <ecNumber evidence="5">5.4.99.-</ecNumber>
    </recommendedName>
</protein>
<dbReference type="PROSITE" id="PS01149">
    <property type="entry name" value="PSI_RSU"/>
    <property type="match status" value="1"/>
</dbReference>
<dbReference type="CDD" id="cd00165">
    <property type="entry name" value="S4"/>
    <property type="match status" value="1"/>
</dbReference>
<evidence type="ECO:0000256" key="5">
    <source>
        <dbReference type="RuleBase" id="RU003887"/>
    </source>
</evidence>
<sequence length="237" mass="26808">MRLDKVLGNLGIGSRKEIKEMARRGRITVNGNAAFDSASHVNPYVDVLEVDGERVVYRQYIYLLMNKPAGLISATEDSREQTVVSLLEPEDEAFHPFPVGRLDKDTEGLLLLTNDGQLAHELLSPRKHVPKGYYARVAGRVSEADVRAFAGRIQLDDGYICMPAELVILNVEEVSSEVEITIYEGKFHQVKRMFEAVGKTVLYLRRFRMGNLELDEDLPPGTYRELTIEELSLLRSR</sequence>
<dbReference type="KEGG" id="afx:JZ786_15665"/>
<dbReference type="InterPro" id="IPR000748">
    <property type="entry name" value="PsdUridine_synth_RsuA/RluB/E/F"/>
</dbReference>
<dbReference type="Pfam" id="PF00849">
    <property type="entry name" value="PseudoU_synth_2"/>
    <property type="match status" value="1"/>
</dbReference>
<evidence type="ECO:0000256" key="2">
    <source>
        <dbReference type="ARBA" id="ARBA00022884"/>
    </source>
</evidence>
<dbReference type="Gene3D" id="3.30.70.580">
    <property type="entry name" value="Pseudouridine synthase I, catalytic domain, N-terminal subdomain"/>
    <property type="match status" value="1"/>
</dbReference>
<dbReference type="FunFam" id="3.30.70.1560:FF:000001">
    <property type="entry name" value="Pseudouridine synthase"/>
    <property type="match status" value="1"/>
</dbReference>
<dbReference type="PROSITE" id="PS50889">
    <property type="entry name" value="S4"/>
    <property type="match status" value="1"/>
</dbReference>
<evidence type="ECO:0000256" key="4">
    <source>
        <dbReference type="PROSITE-ProRule" id="PRU00182"/>
    </source>
</evidence>
<dbReference type="NCBIfam" id="TIGR00093">
    <property type="entry name" value="pseudouridine synthase"/>
    <property type="match status" value="1"/>
</dbReference>
<evidence type="ECO:0000313" key="8">
    <source>
        <dbReference type="Proteomes" id="UP000663505"/>
    </source>
</evidence>
<dbReference type="GO" id="GO:0000455">
    <property type="term" value="P:enzyme-directed rRNA pseudouridine synthesis"/>
    <property type="evidence" value="ECO:0007669"/>
    <property type="project" value="UniProtKB-ARBA"/>
</dbReference>
<keyword evidence="3 5" id="KW-0413">Isomerase</keyword>
<reference evidence="7 8" key="1">
    <citation type="submission" date="2021-02" db="EMBL/GenBank/DDBJ databases">
        <title>Alicyclobacillus curvatus sp. nov. and Alicyclobacillus mengziensis sp. nov., two acidophilic bacteria isolated from acid mine drainage.</title>
        <authorList>
            <person name="Huang Y."/>
        </authorList>
    </citation>
    <scope>NUCLEOTIDE SEQUENCE [LARGE SCALE GENOMIC DNA]</scope>
    <source>
        <strain evidence="7 8">S30H14</strain>
    </source>
</reference>
<dbReference type="InterPro" id="IPR020094">
    <property type="entry name" value="TruA/RsuA/RluB/E/F_N"/>
</dbReference>
<dbReference type="InterPro" id="IPR006145">
    <property type="entry name" value="PsdUridine_synth_RsuA/RluA"/>
</dbReference>
<dbReference type="InterPro" id="IPR042092">
    <property type="entry name" value="PsdUridine_s_RsuA/RluB/E/F_cat"/>
</dbReference>
<dbReference type="SUPFAM" id="SSF55174">
    <property type="entry name" value="Alpha-L RNA-binding motif"/>
    <property type="match status" value="1"/>
</dbReference>
<dbReference type="SMART" id="SM00363">
    <property type="entry name" value="S4"/>
    <property type="match status" value="1"/>
</dbReference>
<dbReference type="EMBL" id="CP071182">
    <property type="protein sequence ID" value="QSO49902.1"/>
    <property type="molecule type" value="Genomic_DNA"/>
</dbReference>
<dbReference type="CDD" id="cd02553">
    <property type="entry name" value="PseudoU_synth_RsuA"/>
    <property type="match status" value="1"/>
</dbReference>
<comment type="similarity">
    <text evidence="1 5">Belongs to the pseudouridine synthase RsuA family.</text>
</comment>
<dbReference type="AlphaFoldDB" id="A0A9X7W452"/>
<dbReference type="Gene3D" id="3.30.70.1560">
    <property type="entry name" value="Alpha-L RNA-binding motif"/>
    <property type="match status" value="1"/>
</dbReference>
<dbReference type="Pfam" id="PF01479">
    <property type="entry name" value="S4"/>
    <property type="match status" value="1"/>
</dbReference>
<gene>
    <name evidence="7" type="ORF">JZ786_15665</name>
</gene>
<dbReference type="EC" id="5.4.99.-" evidence="5"/>
<evidence type="ECO:0000256" key="3">
    <source>
        <dbReference type="ARBA" id="ARBA00023235"/>
    </source>
</evidence>
<dbReference type="GO" id="GO:0005829">
    <property type="term" value="C:cytosol"/>
    <property type="evidence" value="ECO:0007669"/>
    <property type="project" value="UniProtKB-ARBA"/>
</dbReference>
<dbReference type="InterPro" id="IPR036986">
    <property type="entry name" value="S4_RNA-bd_sf"/>
</dbReference>
<organism evidence="7 8">
    <name type="scientific">Alicyclobacillus mengziensis</name>
    <dbReference type="NCBI Taxonomy" id="2931921"/>
    <lineage>
        <taxon>Bacteria</taxon>
        <taxon>Bacillati</taxon>
        <taxon>Bacillota</taxon>
        <taxon>Bacilli</taxon>
        <taxon>Bacillales</taxon>
        <taxon>Alicyclobacillaceae</taxon>
        <taxon>Alicyclobacillus</taxon>
    </lineage>
</organism>
<keyword evidence="8" id="KW-1185">Reference proteome</keyword>
<dbReference type="SUPFAM" id="SSF55120">
    <property type="entry name" value="Pseudouridine synthase"/>
    <property type="match status" value="1"/>
</dbReference>
<dbReference type="Proteomes" id="UP000663505">
    <property type="component" value="Chromosome"/>
</dbReference>
<dbReference type="GO" id="GO:0120159">
    <property type="term" value="F:rRNA pseudouridine synthase activity"/>
    <property type="evidence" value="ECO:0007669"/>
    <property type="project" value="UniProtKB-ARBA"/>
</dbReference>
<feature type="domain" description="RNA-binding S4" evidence="6">
    <location>
        <begin position="1"/>
        <end position="61"/>
    </location>
</feature>
<evidence type="ECO:0000256" key="1">
    <source>
        <dbReference type="ARBA" id="ARBA00008348"/>
    </source>
</evidence>
<name>A0A9X7W452_9BACL</name>
<dbReference type="InterPro" id="IPR018496">
    <property type="entry name" value="PsdUridine_synth_RsuA/RluB_CS"/>
</dbReference>
<dbReference type="PANTHER" id="PTHR47683">
    <property type="entry name" value="PSEUDOURIDINE SYNTHASE FAMILY PROTEIN-RELATED"/>
    <property type="match status" value="1"/>
</dbReference>
<evidence type="ECO:0000259" key="6">
    <source>
        <dbReference type="SMART" id="SM00363"/>
    </source>
</evidence>
<dbReference type="InterPro" id="IPR050343">
    <property type="entry name" value="RsuA_PseudoU_synthase"/>
</dbReference>
<evidence type="ECO:0000313" key="7">
    <source>
        <dbReference type="EMBL" id="QSO49902.1"/>
    </source>
</evidence>
<keyword evidence="2 4" id="KW-0694">RNA-binding</keyword>
<dbReference type="PANTHER" id="PTHR47683:SF4">
    <property type="entry name" value="PSEUDOURIDINE SYNTHASE"/>
    <property type="match status" value="1"/>
</dbReference>
<accession>A0A9X7W452</accession>
<dbReference type="Gene3D" id="3.10.290.10">
    <property type="entry name" value="RNA-binding S4 domain"/>
    <property type="match status" value="1"/>
</dbReference>
<dbReference type="InterPro" id="IPR002942">
    <property type="entry name" value="S4_RNA-bd"/>
</dbReference>
<dbReference type="GO" id="GO:0003723">
    <property type="term" value="F:RNA binding"/>
    <property type="evidence" value="ECO:0007669"/>
    <property type="project" value="UniProtKB-KW"/>
</dbReference>
<proteinExistence type="inferred from homology"/>